<accession>A0A1G9HNL4</accession>
<dbReference type="Proteomes" id="UP000199328">
    <property type="component" value="Unassembled WGS sequence"/>
</dbReference>
<name>A0A1G9HNL4_9RHOB</name>
<sequence length="39" mass="4496">MVVIVRTSGIVRPRVELGFADVAYSMKRRAYLERREAEA</sequence>
<reference evidence="2" key="1">
    <citation type="submission" date="2016-10" db="EMBL/GenBank/DDBJ databases">
        <authorList>
            <person name="Varghese N."/>
            <person name="Submissions S."/>
        </authorList>
    </citation>
    <scope>NUCLEOTIDE SEQUENCE [LARGE SCALE GENOMIC DNA]</scope>
    <source>
        <strain evidence="2">CGMCC 1.10789</strain>
    </source>
</reference>
<dbReference type="STRING" id="990712.SAMN05216257_1202"/>
<proteinExistence type="predicted"/>
<keyword evidence="2" id="KW-1185">Reference proteome</keyword>
<dbReference type="AlphaFoldDB" id="A0A1G9HNL4"/>
<gene>
    <name evidence="1" type="ORF">SAMN05216257_1202</name>
</gene>
<dbReference type="EMBL" id="FNFV01000020">
    <property type="protein sequence ID" value="SDL14587.1"/>
    <property type="molecule type" value="Genomic_DNA"/>
</dbReference>
<protein>
    <submittedName>
        <fullName evidence="1">Uncharacterized protein</fullName>
    </submittedName>
</protein>
<evidence type="ECO:0000313" key="2">
    <source>
        <dbReference type="Proteomes" id="UP000199328"/>
    </source>
</evidence>
<organism evidence="1 2">
    <name type="scientific">Meinhardsimonia xiamenensis</name>
    <dbReference type="NCBI Taxonomy" id="990712"/>
    <lineage>
        <taxon>Bacteria</taxon>
        <taxon>Pseudomonadati</taxon>
        <taxon>Pseudomonadota</taxon>
        <taxon>Alphaproteobacteria</taxon>
        <taxon>Rhodobacterales</taxon>
        <taxon>Paracoccaceae</taxon>
        <taxon>Meinhardsimonia</taxon>
    </lineage>
</organism>
<evidence type="ECO:0000313" key="1">
    <source>
        <dbReference type="EMBL" id="SDL14587.1"/>
    </source>
</evidence>